<dbReference type="RefSeq" id="WP_048643912.1">
    <property type="nucleotide sequence ID" value="NZ_CAXBGM010000016.1"/>
</dbReference>
<accession>A0A0H4PLD7</accession>
<keyword evidence="3" id="KW-0731">Sigma factor</keyword>
<dbReference type="Pfam" id="PF08281">
    <property type="entry name" value="Sigma70_r4_2"/>
    <property type="match status" value="1"/>
</dbReference>
<dbReference type="PANTHER" id="PTHR43133">
    <property type="entry name" value="RNA POLYMERASE ECF-TYPE SIGMA FACTO"/>
    <property type="match status" value="1"/>
</dbReference>
<dbReference type="InterPro" id="IPR013325">
    <property type="entry name" value="RNA_pol_sigma_r2"/>
</dbReference>
<comment type="similarity">
    <text evidence="1">Belongs to the sigma-70 factor family. ECF subfamily.</text>
</comment>
<protein>
    <submittedName>
        <fullName evidence="7">RNA polymerase, sigma-24 subunit, ECF subfamily</fullName>
    </submittedName>
</protein>
<dbReference type="SUPFAM" id="SSF88946">
    <property type="entry name" value="Sigma2 domain of RNA polymerase sigma factors"/>
    <property type="match status" value="1"/>
</dbReference>
<dbReference type="OrthoDB" id="679904at2"/>
<dbReference type="NCBIfam" id="TIGR02937">
    <property type="entry name" value="sigma70-ECF"/>
    <property type="match status" value="1"/>
</dbReference>
<dbReference type="Gene3D" id="1.10.10.10">
    <property type="entry name" value="Winged helix-like DNA-binding domain superfamily/Winged helix DNA-binding domain"/>
    <property type="match status" value="1"/>
</dbReference>
<reference evidence="7 8" key="1">
    <citation type="submission" date="2015-07" db="EMBL/GenBank/DDBJ databases">
        <authorList>
            <person name="Kim K.M."/>
        </authorList>
    </citation>
    <scope>NUCLEOTIDE SEQUENCE [LARGE SCALE GENOMIC DNA]</scope>
    <source>
        <strain evidence="7 8">KCTC 12363</strain>
    </source>
</reference>
<keyword evidence="4" id="KW-0804">Transcription</keyword>
<gene>
    <name evidence="7" type="ORF">CA2015_4517</name>
</gene>
<dbReference type="EMBL" id="CP012040">
    <property type="protein sequence ID" value="AKP53855.1"/>
    <property type="molecule type" value="Genomic_DNA"/>
</dbReference>
<dbReference type="Proteomes" id="UP000036520">
    <property type="component" value="Chromosome"/>
</dbReference>
<proteinExistence type="inferred from homology"/>
<dbReference type="InterPro" id="IPR013324">
    <property type="entry name" value="RNA_pol_sigma_r3/r4-like"/>
</dbReference>
<evidence type="ECO:0000259" key="5">
    <source>
        <dbReference type="Pfam" id="PF04542"/>
    </source>
</evidence>
<dbReference type="InterPro" id="IPR039425">
    <property type="entry name" value="RNA_pol_sigma-70-like"/>
</dbReference>
<dbReference type="InterPro" id="IPR013249">
    <property type="entry name" value="RNA_pol_sigma70_r4_t2"/>
</dbReference>
<evidence type="ECO:0000313" key="7">
    <source>
        <dbReference type="EMBL" id="AKP53855.1"/>
    </source>
</evidence>
<dbReference type="GO" id="GO:0003677">
    <property type="term" value="F:DNA binding"/>
    <property type="evidence" value="ECO:0007669"/>
    <property type="project" value="InterPro"/>
</dbReference>
<evidence type="ECO:0000256" key="2">
    <source>
        <dbReference type="ARBA" id="ARBA00023015"/>
    </source>
</evidence>
<dbReference type="InterPro" id="IPR014327">
    <property type="entry name" value="RNA_pol_sigma70_bacteroid"/>
</dbReference>
<sequence length="188" mass="22276">MNLTDKDLSLLLYKGKEEAFNAIYEKYWKQLYVYAYKIFEDQIVCEDIVQEVFVKLWERAKSNKIEKLESYLFRAVKFQAMNAIRDLKPTTDLEQFFNHLPDNLGVDLILEEKEMVSNLKIIINQLPVKCREVFILSREEQLSNKEIAGQLNISIRTVEAHLNKALKFIKKNVNGIFFCFYQLFAYLI</sequence>
<evidence type="ECO:0000256" key="4">
    <source>
        <dbReference type="ARBA" id="ARBA00023163"/>
    </source>
</evidence>
<dbReference type="SUPFAM" id="SSF88659">
    <property type="entry name" value="Sigma3 and sigma4 domains of RNA polymerase sigma factors"/>
    <property type="match status" value="1"/>
</dbReference>
<organism evidence="7 8">
    <name type="scientific">Cyclobacterium amurskyense</name>
    <dbReference type="NCBI Taxonomy" id="320787"/>
    <lineage>
        <taxon>Bacteria</taxon>
        <taxon>Pseudomonadati</taxon>
        <taxon>Bacteroidota</taxon>
        <taxon>Cytophagia</taxon>
        <taxon>Cytophagales</taxon>
        <taxon>Cyclobacteriaceae</taxon>
        <taxon>Cyclobacterium</taxon>
    </lineage>
</organism>
<evidence type="ECO:0000313" key="8">
    <source>
        <dbReference type="Proteomes" id="UP000036520"/>
    </source>
</evidence>
<dbReference type="InterPro" id="IPR014284">
    <property type="entry name" value="RNA_pol_sigma-70_dom"/>
</dbReference>
<dbReference type="InterPro" id="IPR007627">
    <property type="entry name" value="RNA_pol_sigma70_r2"/>
</dbReference>
<dbReference type="AlphaFoldDB" id="A0A0H4PLD7"/>
<dbReference type="InterPro" id="IPR036388">
    <property type="entry name" value="WH-like_DNA-bd_sf"/>
</dbReference>
<dbReference type="NCBIfam" id="TIGR02985">
    <property type="entry name" value="Sig70_bacteroi1"/>
    <property type="match status" value="1"/>
</dbReference>
<keyword evidence="8" id="KW-1185">Reference proteome</keyword>
<keyword evidence="2" id="KW-0805">Transcription regulation</keyword>
<dbReference type="KEGG" id="camu:CA2015_4517"/>
<feature type="domain" description="RNA polymerase sigma-70 region 2" evidence="5">
    <location>
        <begin position="23"/>
        <end position="88"/>
    </location>
</feature>
<evidence type="ECO:0000256" key="1">
    <source>
        <dbReference type="ARBA" id="ARBA00010641"/>
    </source>
</evidence>
<dbReference type="STRING" id="320787.CA2015_4517"/>
<dbReference type="PANTHER" id="PTHR43133:SF46">
    <property type="entry name" value="RNA POLYMERASE SIGMA-70 FACTOR ECF SUBFAMILY"/>
    <property type="match status" value="1"/>
</dbReference>
<evidence type="ECO:0000256" key="3">
    <source>
        <dbReference type="ARBA" id="ARBA00023082"/>
    </source>
</evidence>
<dbReference type="GO" id="GO:0016987">
    <property type="term" value="F:sigma factor activity"/>
    <property type="evidence" value="ECO:0007669"/>
    <property type="project" value="UniProtKB-KW"/>
</dbReference>
<feature type="domain" description="RNA polymerase sigma factor 70 region 4 type 2" evidence="6">
    <location>
        <begin position="123"/>
        <end position="168"/>
    </location>
</feature>
<name>A0A0H4PLD7_9BACT</name>
<dbReference type="Gene3D" id="1.10.1740.10">
    <property type="match status" value="1"/>
</dbReference>
<dbReference type="GO" id="GO:0006352">
    <property type="term" value="P:DNA-templated transcription initiation"/>
    <property type="evidence" value="ECO:0007669"/>
    <property type="project" value="InterPro"/>
</dbReference>
<dbReference type="Pfam" id="PF04542">
    <property type="entry name" value="Sigma70_r2"/>
    <property type="match status" value="1"/>
</dbReference>
<evidence type="ECO:0000259" key="6">
    <source>
        <dbReference type="Pfam" id="PF08281"/>
    </source>
</evidence>